<gene>
    <name evidence="5" type="ORF">SS1G_01754</name>
</gene>
<dbReference type="GeneID" id="5493880"/>
<dbReference type="CDD" id="cd00590">
    <property type="entry name" value="RRM_SF"/>
    <property type="match status" value="1"/>
</dbReference>
<dbReference type="InterPro" id="IPR000504">
    <property type="entry name" value="RRM_dom"/>
</dbReference>
<accession>A7E8X6</accession>
<evidence type="ECO:0000313" key="6">
    <source>
        <dbReference type="Proteomes" id="UP000001312"/>
    </source>
</evidence>
<dbReference type="AlphaFoldDB" id="A7E8X6"/>
<dbReference type="InterPro" id="IPR012677">
    <property type="entry name" value="Nucleotide-bd_a/b_plait_sf"/>
</dbReference>
<proteinExistence type="predicted"/>
<feature type="region of interest" description="Disordered" evidence="2">
    <location>
        <begin position="261"/>
        <end position="282"/>
    </location>
</feature>
<feature type="compositionally biased region" description="Basic and acidic residues" evidence="2">
    <location>
        <begin position="262"/>
        <end position="282"/>
    </location>
</feature>
<dbReference type="KEGG" id="ssl:SS1G_01754"/>
<dbReference type="eggNOG" id="ENOG502T2G8">
    <property type="taxonomic scope" value="Eukaryota"/>
</dbReference>
<feature type="domain" description="RRM" evidence="4">
    <location>
        <begin position="177"/>
        <end position="261"/>
    </location>
</feature>
<feature type="signal peptide" evidence="3">
    <location>
        <begin position="1"/>
        <end position="19"/>
    </location>
</feature>
<feature type="chain" id="PRO_5002708202" description="RRM domain-containing protein" evidence="3">
    <location>
        <begin position="20"/>
        <end position="282"/>
    </location>
</feature>
<dbReference type="Gene3D" id="3.30.70.330">
    <property type="match status" value="1"/>
</dbReference>
<reference evidence="6" key="1">
    <citation type="journal article" date="2011" name="PLoS Genet.">
        <title>Genomic analysis of the necrotrophic fungal pathogens Sclerotinia sclerotiorum and Botrytis cinerea.</title>
        <authorList>
            <person name="Amselem J."/>
            <person name="Cuomo C.A."/>
            <person name="van Kan J.A."/>
            <person name="Viaud M."/>
            <person name="Benito E.P."/>
            <person name="Couloux A."/>
            <person name="Coutinho P.M."/>
            <person name="de Vries R.P."/>
            <person name="Dyer P.S."/>
            <person name="Fillinger S."/>
            <person name="Fournier E."/>
            <person name="Gout L."/>
            <person name="Hahn M."/>
            <person name="Kohn L."/>
            <person name="Lapalu N."/>
            <person name="Plummer K.M."/>
            <person name="Pradier J.M."/>
            <person name="Quevillon E."/>
            <person name="Sharon A."/>
            <person name="Simon A."/>
            <person name="ten Have A."/>
            <person name="Tudzynski B."/>
            <person name="Tudzynski P."/>
            <person name="Wincker P."/>
            <person name="Andrew M."/>
            <person name="Anthouard V."/>
            <person name="Beever R.E."/>
            <person name="Beffa R."/>
            <person name="Benoit I."/>
            <person name="Bouzid O."/>
            <person name="Brault B."/>
            <person name="Chen Z."/>
            <person name="Choquer M."/>
            <person name="Collemare J."/>
            <person name="Cotton P."/>
            <person name="Danchin E.G."/>
            <person name="Da Silva C."/>
            <person name="Gautier A."/>
            <person name="Giraud C."/>
            <person name="Giraud T."/>
            <person name="Gonzalez C."/>
            <person name="Grossetete S."/>
            <person name="Guldener U."/>
            <person name="Henrissat B."/>
            <person name="Howlett B.J."/>
            <person name="Kodira C."/>
            <person name="Kretschmer M."/>
            <person name="Lappartient A."/>
            <person name="Leroch M."/>
            <person name="Levis C."/>
            <person name="Mauceli E."/>
            <person name="Neuveglise C."/>
            <person name="Oeser B."/>
            <person name="Pearson M."/>
            <person name="Poulain J."/>
            <person name="Poussereau N."/>
            <person name="Quesneville H."/>
            <person name="Rascle C."/>
            <person name="Schumacher J."/>
            <person name="Segurens B."/>
            <person name="Sexton A."/>
            <person name="Silva E."/>
            <person name="Sirven C."/>
            <person name="Soanes D.M."/>
            <person name="Talbot N.J."/>
            <person name="Templeton M."/>
            <person name="Yandava C."/>
            <person name="Yarden O."/>
            <person name="Zeng Q."/>
            <person name="Rollins J.A."/>
            <person name="Lebrun M.H."/>
            <person name="Dickman M."/>
        </authorList>
    </citation>
    <scope>NUCLEOTIDE SEQUENCE [LARGE SCALE GENOMIC DNA]</scope>
    <source>
        <strain evidence="6">ATCC 18683 / 1980 / Ss-1</strain>
    </source>
</reference>
<organism evidence="5 6">
    <name type="scientific">Sclerotinia sclerotiorum (strain ATCC 18683 / 1980 / Ss-1)</name>
    <name type="common">White mold</name>
    <name type="synonym">Whetzelinia sclerotiorum</name>
    <dbReference type="NCBI Taxonomy" id="665079"/>
    <lineage>
        <taxon>Eukaryota</taxon>
        <taxon>Fungi</taxon>
        <taxon>Dikarya</taxon>
        <taxon>Ascomycota</taxon>
        <taxon>Pezizomycotina</taxon>
        <taxon>Leotiomycetes</taxon>
        <taxon>Helotiales</taxon>
        <taxon>Sclerotiniaceae</taxon>
        <taxon>Sclerotinia</taxon>
    </lineage>
</organism>
<dbReference type="PROSITE" id="PS50102">
    <property type="entry name" value="RRM"/>
    <property type="match status" value="1"/>
</dbReference>
<evidence type="ECO:0000259" key="4">
    <source>
        <dbReference type="PROSITE" id="PS50102"/>
    </source>
</evidence>
<dbReference type="EMBL" id="CH476622">
    <property type="protein sequence ID" value="EDN96828.1"/>
    <property type="molecule type" value="Genomic_DNA"/>
</dbReference>
<protein>
    <recommendedName>
        <fullName evidence="4">RRM domain-containing protein</fullName>
    </recommendedName>
</protein>
<dbReference type="InterPro" id="IPR035979">
    <property type="entry name" value="RBD_domain_sf"/>
</dbReference>
<evidence type="ECO:0000256" key="2">
    <source>
        <dbReference type="SAM" id="MobiDB-lite"/>
    </source>
</evidence>
<sequence length="282" mass="31580">MQFSTLLNLGLAAISGVAAAPTDPPKVEITFIGGPASYNVTYHGGTQLTENDLSVSLIRSANYNVNQCTFYFVSPAATVNNGGIISVGPPSPVAAFNCPFTDQKCIPNYEFKILPVVGGFGEDRPQRQPIVSLADRTRADDLRVHRPERQLEESSETLQTIAEGRRVFQKLKKKIDNYMLVGCLGCLINRRTNWRYDPSLKIFAIDGVSKRVSPRDKNLDDRRRNFCFVDFTTREEAQAAMKAIDGTFYRDAPLKVSMAIPKSERQRNTYGKREERTDGNFR</sequence>
<dbReference type="Proteomes" id="UP000001312">
    <property type="component" value="Unassembled WGS sequence"/>
</dbReference>
<dbReference type="HOGENOM" id="CLU_987513_0_0_1"/>
<evidence type="ECO:0000313" key="5">
    <source>
        <dbReference type="EMBL" id="EDN96828.1"/>
    </source>
</evidence>
<dbReference type="GO" id="GO:0003723">
    <property type="term" value="F:RNA binding"/>
    <property type="evidence" value="ECO:0007669"/>
    <property type="project" value="UniProtKB-UniRule"/>
</dbReference>
<dbReference type="Pfam" id="PF00076">
    <property type="entry name" value="RRM_1"/>
    <property type="match status" value="1"/>
</dbReference>
<name>A7E8X6_SCLS1</name>
<dbReference type="RefSeq" id="XP_001597560.1">
    <property type="nucleotide sequence ID" value="XM_001597510.1"/>
</dbReference>
<dbReference type="InParanoid" id="A7E8X6"/>
<evidence type="ECO:0000256" key="1">
    <source>
        <dbReference type="PROSITE-ProRule" id="PRU00176"/>
    </source>
</evidence>
<keyword evidence="3" id="KW-0732">Signal</keyword>
<keyword evidence="1" id="KW-0694">RNA-binding</keyword>
<dbReference type="SUPFAM" id="SSF54928">
    <property type="entry name" value="RNA-binding domain, RBD"/>
    <property type="match status" value="1"/>
</dbReference>
<keyword evidence="6" id="KW-1185">Reference proteome</keyword>
<evidence type="ECO:0000256" key="3">
    <source>
        <dbReference type="SAM" id="SignalP"/>
    </source>
</evidence>